<evidence type="ECO:0000256" key="1">
    <source>
        <dbReference type="ARBA" id="ARBA00000971"/>
    </source>
</evidence>
<dbReference type="GO" id="GO:0003755">
    <property type="term" value="F:peptidyl-prolyl cis-trans isomerase activity"/>
    <property type="evidence" value="ECO:0007669"/>
    <property type="project" value="UniProtKB-KW"/>
</dbReference>
<evidence type="ECO:0000256" key="4">
    <source>
        <dbReference type="PROSITE-ProRule" id="PRU00277"/>
    </source>
</evidence>
<evidence type="ECO:0000259" key="6">
    <source>
        <dbReference type="PROSITE" id="PS50059"/>
    </source>
</evidence>
<sequence length="322" mass="35180">MRLKNIGVFVLVFLIIWSCKKDDDSPGTIVPPRSIIEVAAEDDAEIREFLSTHFFNYEEFQNVEEGFDFKIRFDTIAGDNEGKTSILDSGSLPGIEFGMEKITVASAGFGVSDEEVAEHTFYYLIARQGTSENTPTIGDNVVLRYEGSLLDGTLFDASSNQPITFNLSGVVQGFGNGVEYFKSGTDLIVNGDGTVSYSDYGIGAIFIPSGLAYFNRGSGSSIPAYAPLIFKVDIFTFEEDTDFDGDGIPSILEDIDGDGNLNNDNTDGDTEFNVFLANYNDTDDDADGIPTREEIVLDEEGNFVEFKDTDGDGTPDHLDRDS</sequence>
<feature type="region of interest" description="Disordered" evidence="5">
    <location>
        <begin position="299"/>
        <end position="322"/>
    </location>
</feature>
<dbReference type="RefSeq" id="WP_154916627.1">
    <property type="nucleotide sequence ID" value="NZ_VUOE01000001.1"/>
</dbReference>
<evidence type="ECO:0000313" key="8">
    <source>
        <dbReference type="Proteomes" id="UP000323188"/>
    </source>
</evidence>
<evidence type="ECO:0000256" key="3">
    <source>
        <dbReference type="ARBA" id="ARBA00023110"/>
    </source>
</evidence>
<dbReference type="Proteomes" id="UP000323188">
    <property type="component" value="Unassembled WGS sequence"/>
</dbReference>
<evidence type="ECO:0000256" key="5">
    <source>
        <dbReference type="SAM" id="MobiDB-lite"/>
    </source>
</evidence>
<accession>A0A5B2TVV3</accession>
<dbReference type="Pfam" id="PF00254">
    <property type="entry name" value="FKBP_C"/>
    <property type="match status" value="1"/>
</dbReference>
<dbReference type="SUPFAM" id="SSF54534">
    <property type="entry name" value="FKBP-like"/>
    <property type="match status" value="1"/>
</dbReference>
<keyword evidence="3 4" id="KW-0697">Rotamase</keyword>
<organism evidence="7 8">
    <name type="scientific">Maribacter flavus</name>
    <dbReference type="NCBI Taxonomy" id="1658664"/>
    <lineage>
        <taxon>Bacteria</taxon>
        <taxon>Pseudomonadati</taxon>
        <taxon>Bacteroidota</taxon>
        <taxon>Flavobacteriia</taxon>
        <taxon>Flavobacteriales</taxon>
        <taxon>Flavobacteriaceae</taxon>
        <taxon>Maribacter</taxon>
    </lineage>
</organism>
<evidence type="ECO:0000313" key="7">
    <source>
        <dbReference type="EMBL" id="KAA2218058.1"/>
    </source>
</evidence>
<dbReference type="InterPro" id="IPR001179">
    <property type="entry name" value="PPIase_FKBP_dom"/>
</dbReference>
<gene>
    <name evidence="7" type="ORF">F0361_00075</name>
</gene>
<protein>
    <recommendedName>
        <fullName evidence="2 4">peptidylprolyl isomerase</fullName>
        <ecNumber evidence="2 4">5.2.1.8</ecNumber>
    </recommendedName>
</protein>
<dbReference type="AlphaFoldDB" id="A0A5B2TVV3"/>
<dbReference type="InterPro" id="IPR046357">
    <property type="entry name" value="PPIase_dom_sf"/>
</dbReference>
<dbReference type="EMBL" id="VUOE01000001">
    <property type="protein sequence ID" value="KAA2218058.1"/>
    <property type="molecule type" value="Genomic_DNA"/>
</dbReference>
<dbReference type="PROSITE" id="PS50059">
    <property type="entry name" value="FKBP_PPIASE"/>
    <property type="match status" value="1"/>
</dbReference>
<feature type="compositionally biased region" description="Basic and acidic residues" evidence="5">
    <location>
        <begin position="305"/>
        <end position="322"/>
    </location>
</feature>
<keyword evidence="4" id="KW-0413">Isomerase</keyword>
<comment type="catalytic activity">
    <reaction evidence="1 4">
        <text>[protein]-peptidylproline (omega=180) = [protein]-peptidylproline (omega=0)</text>
        <dbReference type="Rhea" id="RHEA:16237"/>
        <dbReference type="Rhea" id="RHEA-COMP:10747"/>
        <dbReference type="Rhea" id="RHEA-COMP:10748"/>
        <dbReference type="ChEBI" id="CHEBI:83833"/>
        <dbReference type="ChEBI" id="CHEBI:83834"/>
        <dbReference type="EC" id="5.2.1.8"/>
    </reaction>
</comment>
<name>A0A5B2TVV3_9FLAO</name>
<feature type="domain" description="PPIase FKBP-type" evidence="6">
    <location>
        <begin position="138"/>
        <end position="238"/>
    </location>
</feature>
<comment type="caution">
    <text evidence="7">The sequence shown here is derived from an EMBL/GenBank/DDBJ whole genome shotgun (WGS) entry which is preliminary data.</text>
</comment>
<proteinExistence type="predicted"/>
<dbReference type="Gene3D" id="3.10.50.40">
    <property type="match status" value="1"/>
</dbReference>
<reference evidence="7 8" key="1">
    <citation type="submission" date="2019-09" db="EMBL/GenBank/DDBJ databases">
        <authorList>
            <person name="Khan S.A."/>
            <person name="Jeon C.O."/>
            <person name="Chun B.H."/>
            <person name="Jeong S.E."/>
        </authorList>
    </citation>
    <scope>NUCLEOTIDE SEQUENCE [LARGE SCALE GENOMIC DNA]</scope>
    <source>
        <strain evidence="7 8">KCTC 42508</strain>
    </source>
</reference>
<dbReference type="EC" id="5.2.1.8" evidence="2 4"/>
<evidence type="ECO:0000256" key="2">
    <source>
        <dbReference type="ARBA" id="ARBA00013194"/>
    </source>
</evidence>